<dbReference type="InterPro" id="IPR011009">
    <property type="entry name" value="Kinase-like_dom_sf"/>
</dbReference>
<evidence type="ECO:0000313" key="2">
    <source>
        <dbReference type="EMBL" id="GCE30684.1"/>
    </source>
</evidence>
<organism evidence="2 3">
    <name type="scientific">Dictyobacter alpinus</name>
    <dbReference type="NCBI Taxonomy" id="2014873"/>
    <lineage>
        <taxon>Bacteria</taxon>
        <taxon>Bacillati</taxon>
        <taxon>Chloroflexota</taxon>
        <taxon>Ktedonobacteria</taxon>
        <taxon>Ktedonobacterales</taxon>
        <taxon>Dictyobacteraceae</taxon>
        <taxon>Dictyobacter</taxon>
    </lineage>
</organism>
<dbReference type="Pfam" id="PF01636">
    <property type="entry name" value="APH"/>
    <property type="match status" value="1"/>
</dbReference>
<reference evidence="3" key="1">
    <citation type="submission" date="2018-12" db="EMBL/GenBank/DDBJ databases">
        <title>Tengunoibacter tsumagoiensis gen. nov., sp. nov., Dictyobacter kobayashii sp. nov., D. alpinus sp. nov., and D. joshuensis sp. nov. and description of Dictyobacteraceae fam. nov. within the order Ktedonobacterales isolated from Tengu-no-mugimeshi.</title>
        <authorList>
            <person name="Wang C.M."/>
            <person name="Zheng Y."/>
            <person name="Sakai Y."/>
            <person name="Toyoda A."/>
            <person name="Minakuchi Y."/>
            <person name="Abe K."/>
            <person name="Yokota A."/>
            <person name="Yabe S."/>
        </authorList>
    </citation>
    <scope>NUCLEOTIDE SEQUENCE [LARGE SCALE GENOMIC DNA]</scope>
    <source>
        <strain evidence="3">Uno16</strain>
    </source>
</reference>
<dbReference type="EMBL" id="BIFT01000002">
    <property type="protein sequence ID" value="GCE30684.1"/>
    <property type="molecule type" value="Genomic_DNA"/>
</dbReference>
<evidence type="ECO:0000259" key="1">
    <source>
        <dbReference type="Pfam" id="PF01636"/>
    </source>
</evidence>
<dbReference type="PANTHER" id="PTHR21310">
    <property type="entry name" value="AMINOGLYCOSIDE PHOSPHOTRANSFERASE-RELATED-RELATED"/>
    <property type="match status" value="1"/>
</dbReference>
<evidence type="ECO:0000313" key="3">
    <source>
        <dbReference type="Proteomes" id="UP000287171"/>
    </source>
</evidence>
<accession>A0A402BGY6</accession>
<dbReference type="SUPFAM" id="SSF56112">
    <property type="entry name" value="Protein kinase-like (PK-like)"/>
    <property type="match status" value="1"/>
</dbReference>
<keyword evidence="3" id="KW-1185">Reference proteome</keyword>
<dbReference type="PANTHER" id="PTHR21310:SF15">
    <property type="entry name" value="AMINOGLYCOSIDE PHOSPHOTRANSFERASE DOMAIN-CONTAINING PROTEIN"/>
    <property type="match status" value="1"/>
</dbReference>
<sequence length="338" mass="38893">MKYSSIQRPPDAFQRFIQPELLETMCQRAFGDDVQIEAITELAGGLYNNTYLIERVAEENVVLRVGPDILSDPDSKMMRNELAAQPFFAPIAPLLPRTIMADFTQQLINRDYIFQSFMPGEQWESIKDELTTEQNEALWRQLGSILKQIHAVRGTNFGSPYPFPLLSRWSLAVFNWLEQTIIDVERAQLDATDLNEVLAIARKYADILDEIKRPSLLHGDLWTVNVLVVRTDDPTVRPTISAILDADRCSWGDPLADWTMFLFRYHRDAEAPFWQSYGRPKLDRAAQFRSLIYAACFIGGARLEYHRHHHPEKVEFSYTDMQSLLAELNSVFLSGALY</sequence>
<dbReference type="Gene3D" id="3.90.1200.10">
    <property type="match status" value="1"/>
</dbReference>
<dbReference type="InterPro" id="IPR002575">
    <property type="entry name" value="Aminoglycoside_PTrfase"/>
</dbReference>
<protein>
    <recommendedName>
        <fullName evidence="1">Aminoglycoside phosphotransferase domain-containing protein</fullName>
    </recommendedName>
</protein>
<gene>
    <name evidence="2" type="ORF">KDA_61680</name>
</gene>
<dbReference type="InterPro" id="IPR051678">
    <property type="entry name" value="AGP_Transferase"/>
</dbReference>
<proteinExistence type="predicted"/>
<dbReference type="Proteomes" id="UP000287171">
    <property type="component" value="Unassembled WGS sequence"/>
</dbReference>
<feature type="domain" description="Aminoglycoside phosphotransferase" evidence="1">
    <location>
        <begin position="39"/>
        <end position="275"/>
    </location>
</feature>
<comment type="caution">
    <text evidence="2">The sequence shown here is derived from an EMBL/GenBank/DDBJ whole genome shotgun (WGS) entry which is preliminary data.</text>
</comment>
<dbReference type="AlphaFoldDB" id="A0A402BGY6"/>
<dbReference type="OrthoDB" id="334783at2"/>
<dbReference type="RefSeq" id="WP_126630742.1">
    <property type="nucleotide sequence ID" value="NZ_BIFT01000002.1"/>
</dbReference>
<name>A0A402BGY6_9CHLR</name>